<organism evidence="1 2">
    <name type="scientific">Trifolium medium</name>
    <dbReference type="NCBI Taxonomy" id="97028"/>
    <lineage>
        <taxon>Eukaryota</taxon>
        <taxon>Viridiplantae</taxon>
        <taxon>Streptophyta</taxon>
        <taxon>Embryophyta</taxon>
        <taxon>Tracheophyta</taxon>
        <taxon>Spermatophyta</taxon>
        <taxon>Magnoliopsida</taxon>
        <taxon>eudicotyledons</taxon>
        <taxon>Gunneridae</taxon>
        <taxon>Pentapetalae</taxon>
        <taxon>rosids</taxon>
        <taxon>fabids</taxon>
        <taxon>Fabales</taxon>
        <taxon>Fabaceae</taxon>
        <taxon>Papilionoideae</taxon>
        <taxon>50 kb inversion clade</taxon>
        <taxon>NPAAA clade</taxon>
        <taxon>Hologalegina</taxon>
        <taxon>IRL clade</taxon>
        <taxon>Trifolieae</taxon>
        <taxon>Trifolium</taxon>
    </lineage>
</organism>
<proteinExistence type="predicted"/>
<dbReference type="AlphaFoldDB" id="A0A392UWK9"/>
<gene>
    <name evidence="1" type="ORF">A2U01_0100366</name>
</gene>
<protein>
    <submittedName>
        <fullName evidence="1">Uncharacterized protein</fullName>
    </submittedName>
</protein>
<keyword evidence="2" id="KW-1185">Reference proteome</keyword>
<reference evidence="1 2" key="1">
    <citation type="journal article" date="2018" name="Front. Plant Sci.">
        <title>Red Clover (Trifolium pratense) and Zigzag Clover (T. medium) - A Picture of Genomic Similarities and Differences.</title>
        <authorList>
            <person name="Dluhosova J."/>
            <person name="Istvanek J."/>
            <person name="Nedelnik J."/>
            <person name="Repkova J."/>
        </authorList>
    </citation>
    <scope>NUCLEOTIDE SEQUENCE [LARGE SCALE GENOMIC DNA]</scope>
    <source>
        <strain evidence="2">cv. 10/8</strain>
        <tissue evidence="1">Leaf</tissue>
    </source>
</reference>
<name>A0A392UWK9_9FABA</name>
<accession>A0A392UWK9</accession>
<dbReference type="Proteomes" id="UP000265520">
    <property type="component" value="Unassembled WGS sequence"/>
</dbReference>
<comment type="caution">
    <text evidence="1">The sequence shown here is derived from an EMBL/GenBank/DDBJ whole genome shotgun (WGS) entry which is preliminary data.</text>
</comment>
<evidence type="ECO:0000313" key="1">
    <source>
        <dbReference type="EMBL" id="MCI79095.1"/>
    </source>
</evidence>
<evidence type="ECO:0000313" key="2">
    <source>
        <dbReference type="Proteomes" id="UP000265520"/>
    </source>
</evidence>
<feature type="non-terminal residue" evidence="1">
    <location>
        <position position="21"/>
    </location>
</feature>
<dbReference type="EMBL" id="LXQA010965822">
    <property type="protein sequence ID" value="MCI79095.1"/>
    <property type="molecule type" value="Genomic_DNA"/>
</dbReference>
<sequence>MENGVCSISRCGFLGSSSPNI</sequence>